<evidence type="ECO:0000259" key="4">
    <source>
        <dbReference type="PROSITE" id="PS50102"/>
    </source>
</evidence>
<dbReference type="EMBL" id="KV440971">
    <property type="protein sequence ID" value="OAD80644.1"/>
    <property type="molecule type" value="Genomic_DNA"/>
</dbReference>
<feature type="region of interest" description="Disordered" evidence="3">
    <location>
        <begin position="164"/>
        <end position="324"/>
    </location>
</feature>
<dbReference type="AlphaFoldDB" id="A0A167R1P0"/>
<dbReference type="GeneID" id="28998933"/>
<dbReference type="RefSeq" id="XP_018298684.1">
    <property type="nucleotide sequence ID" value="XM_018438027.1"/>
</dbReference>
<evidence type="ECO:0000256" key="1">
    <source>
        <dbReference type="ARBA" id="ARBA00022884"/>
    </source>
</evidence>
<dbReference type="InterPro" id="IPR012677">
    <property type="entry name" value="Nucleotide-bd_a/b_plait_sf"/>
</dbReference>
<feature type="compositionally biased region" description="Basic and acidic residues" evidence="3">
    <location>
        <begin position="176"/>
        <end position="192"/>
    </location>
</feature>
<evidence type="ECO:0000256" key="2">
    <source>
        <dbReference type="PROSITE-ProRule" id="PRU00176"/>
    </source>
</evidence>
<proteinExistence type="predicted"/>
<gene>
    <name evidence="5" type="ORF">PHYBLDRAFT_178690</name>
</gene>
<dbReference type="InterPro" id="IPR035979">
    <property type="entry name" value="RBD_domain_sf"/>
</dbReference>
<dbReference type="OrthoDB" id="48651at2759"/>
<organism evidence="5 6">
    <name type="scientific">Phycomyces blakesleeanus (strain ATCC 8743b / DSM 1359 / FGSC 10004 / NBRC 33097 / NRRL 1555)</name>
    <dbReference type="NCBI Taxonomy" id="763407"/>
    <lineage>
        <taxon>Eukaryota</taxon>
        <taxon>Fungi</taxon>
        <taxon>Fungi incertae sedis</taxon>
        <taxon>Mucoromycota</taxon>
        <taxon>Mucoromycotina</taxon>
        <taxon>Mucoromycetes</taxon>
        <taxon>Mucorales</taxon>
        <taxon>Phycomycetaceae</taxon>
        <taxon>Phycomyces</taxon>
    </lineage>
</organism>
<feature type="compositionally biased region" description="Basic and acidic residues" evidence="3">
    <location>
        <begin position="49"/>
        <end position="59"/>
    </location>
</feature>
<evidence type="ECO:0000256" key="3">
    <source>
        <dbReference type="SAM" id="MobiDB-lite"/>
    </source>
</evidence>
<keyword evidence="1 2" id="KW-0694">RNA-binding</keyword>
<dbReference type="SUPFAM" id="SSF54928">
    <property type="entry name" value="RNA-binding domain, RBD"/>
    <property type="match status" value="1"/>
</dbReference>
<dbReference type="FunCoup" id="A0A167R1P0">
    <property type="interactions" value="716"/>
</dbReference>
<feature type="compositionally biased region" description="Basic and acidic residues" evidence="3">
    <location>
        <begin position="248"/>
        <end position="264"/>
    </location>
</feature>
<dbReference type="PANTHER" id="PTHR23236:SF2">
    <property type="entry name" value="EUKARYOTIC TRANSLATION INITIATION FACTOR 4B"/>
    <property type="match status" value="1"/>
</dbReference>
<reference evidence="6" key="1">
    <citation type="submission" date="2015-06" db="EMBL/GenBank/DDBJ databases">
        <title>Expansion of signal transduction pathways in fungi by whole-genome duplication.</title>
        <authorList>
            <consortium name="DOE Joint Genome Institute"/>
            <person name="Corrochano L.M."/>
            <person name="Kuo A."/>
            <person name="Marcet-Houben M."/>
            <person name="Polaino S."/>
            <person name="Salamov A."/>
            <person name="Villalobos J.M."/>
            <person name="Alvarez M.I."/>
            <person name="Avalos J."/>
            <person name="Benito E.P."/>
            <person name="Benoit I."/>
            <person name="Burger G."/>
            <person name="Camino L.P."/>
            <person name="Canovas D."/>
            <person name="Cerda-Olmedo E."/>
            <person name="Cheng J.-F."/>
            <person name="Dominguez A."/>
            <person name="Elias M."/>
            <person name="Eslava A.P."/>
            <person name="Glaser F."/>
            <person name="Grimwood J."/>
            <person name="Gutierrez G."/>
            <person name="Heitman J."/>
            <person name="Henrissat B."/>
            <person name="Iturriaga E.A."/>
            <person name="Lang B.F."/>
            <person name="Lavin J.L."/>
            <person name="Lee S."/>
            <person name="Li W."/>
            <person name="Lindquist E."/>
            <person name="Lopez-Garcia S."/>
            <person name="Luque E.M."/>
            <person name="Marcos A.T."/>
            <person name="Martin J."/>
            <person name="McCluskey K."/>
            <person name="Medina H.R."/>
            <person name="Miralles-Duran A."/>
            <person name="Miyazaki A."/>
            <person name="Munoz-Torres E."/>
            <person name="Oguiza J.A."/>
            <person name="Ohm R."/>
            <person name="Olmedo M."/>
            <person name="Orejas M."/>
            <person name="Ortiz-Castellanos L."/>
            <person name="Pisabarro A.G."/>
            <person name="Rodriguez-Romero J."/>
            <person name="Ruiz-Herrera J."/>
            <person name="Ruiz-Vazquez R."/>
            <person name="Sanz C."/>
            <person name="Schackwitz W."/>
            <person name="Schmutz J."/>
            <person name="Shahriari M."/>
            <person name="Shelest E."/>
            <person name="Silva-Franco F."/>
            <person name="Soanes D."/>
            <person name="Syed K."/>
            <person name="Tagua V.G."/>
            <person name="Talbot N.J."/>
            <person name="Thon M."/>
            <person name="De vries R.P."/>
            <person name="Wiebenga A."/>
            <person name="Yadav J.S."/>
            <person name="Braun E.L."/>
            <person name="Baker S."/>
            <person name="Garre V."/>
            <person name="Horwitz B."/>
            <person name="Torres-Martinez S."/>
            <person name="Idnurm A."/>
            <person name="Herrera-Estrella A."/>
            <person name="Gabaldon T."/>
            <person name="Grigoriev I.V."/>
        </authorList>
    </citation>
    <scope>NUCLEOTIDE SEQUENCE [LARGE SCALE GENOMIC DNA]</scope>
    <source>
        <strain evidence="6">NRRL 1555(-)</strain>
    </source>
</reference>
<feature type="region of interest" description="Disordered" evidence="3">
    <location>
        <begin position="25"/>
        <end position="99"/>
    </location>
</feature>
<feature type="compositionally biased region" description="Basic and acidic residues" evidence="3">
    <location>
        <begin position="203"/>
        <end position="235"/>
    </location>
</feature>
<accession>A0A167R1P0</accession>
<dbReference type="Pfam" id="PF00076">
    <property type="entry name" value="RRM_1"/>
    <property type="match status" value="1"/>
</dbReference>
<dbReference type="InterPro" id="IPR000504">
    <property type="entry name" value="RRM_dom"/>
</dbReference>
<dbReference type="PROSITE" id="PS50102">
    <property type="entry name" value="RRM"/>
    <property type="match status" value="1"/>
</dbReference>
<dbReference type="Gene3D" id="3.30.70.330">
    <property type="match status" value="1"/>
</dbReference>
<dbReference type="VEuPathDB" id="FungiDB:PHYBLDRAFT_178690"/>
<keyword evidence="6" id="KW-1185">Reference proteome</keyword>
<feature type="domain" description="RRM" evidence="4">
    <location>
        <begin position="101"/>
        <end position="176"/>
    </location>
</feature>
<dbReference type="Proteomes" id="UP000077315">
    <property type="component" value="Unassembled WGS sequence"/>
</dbReference>
<dbReference type="SMART" id="SM00360">
    <property type="entry name" value="RRM"/>
    <property type="match status" value="1"/>
</dbReference>
<dbReference type="STRING" id="763407.A0A167R1P0"/>
<dbReference type="GO" id="GO:0003723">
    <property type="term" value="F:RNA binding"/>
    <property type="evidence" value="ECO:0007669"/>
    <property type="project" value="UniProtKB-UniRule"/>
</dbReference>
<feature type="compositionally biased region" description="Basic and acidic residues" evidence="3">
    <location>
        <begin position="301"/>
        <end position="318"/>
    </location>
</feature>
<protein>
    <recommendedName>
        <fullName evidence="4">RRM domain-containing protein</fullName>
    </recommendedName>
</protein>
<evidence type="ECO:0000313" key="5">
    <source>
        <dbReference type="EMBL" id="OAD80644.1"/>
    </source>
</evidence>
<sequence length="324" mass="35582">MSGKKKAQKMSLSDFLADDSKGSWADEMADLPSAPSATDRPSRGFGGGDRFEREREFEPLPRGSSGGGEDRFRGGEDRFSSSRPGGFTPRAPVDLPTVPPFTAHIANLSFEAGEDDLSDFFGKLKISSIRILRDRDERSKGFGYVEFEDLDSLKGALELSGESLQNRSIRVNIAEPPKERSDRPERGPDRTDVSTWRRTGPVESRDPPRREFGNRESRGAPHERSERGFPERRTDTSWGGGSSGFSRNNDRAGGRSEAPAERPRLQLKPRTVDTSAKADGAHASSKPSPFGAAKPVNTDSVLKRIEEKRFGQKGKEESASGQEP</sequence>
<dbReference type="InParanoid" id="A0A167R1P0"/>
<feature type="compositionally biased region" description="Basic and acidic residues" evidence="3">
    <location>
        <begin position="68"/>
        <end position="80"/>
    </location>
</feature>
<dbReference type="PANTHER" id="PTHR23236">
    <property type="entry name" value="EUKARYOTIC TRANSLATION INITIATION FACTOR 4B/4H"/>
    <property type="match status" value="1"/>
</dbReference>
<evidence type="ECO:0000313" key="6">
    <source>
        <dbReference type="Proteomes" id="UP000077315"/>
    </source>
</evidence>
<name>A0A167R1P0_PHYB8</name>